<dbReference type="EMBL" id="JAXHPO010000063">
    <property type="protein sequence ID" value="MDY6551320.1"/>
    <property type="molecule type" value="Genomic_DNA"/>
</dbReference>
<organism evidence="2 3">
    <name type="scientific">Acinetobacter faecalis</name>
    <dbReference type="NCBI Taxonomy" id="2665161"/>
    <lineage>
        <taxon>Bacteria</taxon>
        <taxon>Pseudomonadati</taxon>
        <taxon>Pseudomonadota</taxon>
        <taxon>Gammaproteobacteria</taxon>
        <taxon>Moraxellales</taxon>
        <taxon>Moraxellaceae</taxon>
        <taxon>Acinetobacter</taxon>
    </lineage>
</organism>
<dbReference type="Proteomes" id="UP001284094">
    <property type="component" value="Unassembled WGS sequence"/>
</dbReference>
<reference evidence="2 3" key="1">
    <citation type="journal article" date="2024" name="Syst. Appl. Microbiol.">
        <title>Evidence for the occurrence of Acinetobacter faecalis in cattle feces and its emended description.</title>
        <authorList>
            <person name="Kyselkova M."/>
            <person name="Xanthopoulou K."/>
            <person name="Shestivska V."/>
            <person name="Spanelova P."/>
            <person name="Maixnerova M."/>
            <person name="Higgins P.G."/>
            <person name="Nemec A."/>
        </authorList>
    </citation>
    <scope>NUCLEOTIDE SEQUENCE [LARGE SCALE GENOMIC DNA]</scope>
    <source>
        <strain evidence="2 3">ANC 7225</strain>
    </source>
</reference>
<evidence type="ECO:0000256" key="1">
    <source>
        <dbReference type="SAM" id="Phobius"/>
    </source>
</evidence>
<keyword evidence="3" id="KW-1185">Reference proteome</keyword>
<keyword evidence="1" id="KW-0472">Membrane</keyword>
<accession>A0ABU5GM01</accession>
<gene>
    <name evidence="2" type="ORF">SKM48_11270</name>
</gene>
<name>A0ABU5GM01_9GAMM</name>
<comment type="caution">
    <text evidence="2">The sequence shown here is derived from an EMBL/GenBank/DDBJ whole genome shotgun (WGS) entry which is preliminary data.</text>
</comment>
<keyword evidence="1" id="KW-1133">Transmembrane helix</keyword>
<evidence type="ECO:0000313" key="2">
    <source>
        <dbReference type="EMBL" id="MDY6551320.1"/>
    </source>
</evidence>
<evidence type="ECO:0000313" key="3">
    <source>
        <dbReference type="Proteomes" id="UP001284094"/>
    </source>
</evidence>
<feature type="transmembrane region" description="Helical" evidence="1">
    <location>
        <begin position="12"/>
        <end position="31"/>
    </location>
</feature>
<feature type="non-terminal residue" evidence="2">
    <location>
        <position position="42"/>
    </location>
</feature>
<proteinExistence type="predicted"/>
<protein>
    <submittedName>
        <fullName evidence="2">Arsenical-resistance protein</fullName>
    </submittedName>
</protein>
<keyword evidence="1" id="KW-0812">Transmembrane</keyword>
<sequence>MSGSKLSFLDRNLTLWIFIAMALGVGIGVFFPQASVVLDQLS</sequence>